<accession>A0A8A1MDJ8</accession>
<gene>
    <name evidence="1" type="ORF">I7I51_00317</name>
</gene>
<dbReference type="EMBL" id="CP069114">
    <property type="protein sequence ID" value="QSS63260.1"/>
    <property type="molecule type" value="Genomic_DNA"/>
</dbReference>
<dbReference type="VEuPathDB" id="FungiDB:I7I51_00317"/>
<sequence>MNHRCTKPAQTCIITHKAVQFSRFYLVEFWTQSAWSKFKDQGLELIELRGVESHVFGDINKPATINPEVLSIIGYHRKMEPMGYQTTDCMSALWIPFRTFVLILGGLPRSWPRARENVGRFTASSASETVGGGSNILGLKGLAKE</sequence>
<organism evidence="1 2">
    <name type="scientific">Ajellomyces capsulatus</name>
    <name type="common">Darling's disease fungus</name>
    <name type="synonym">Histoplasma capsulatum</name>
    <dbReference type="NCBI Taxonomy" id="5037"/>
    <lineage>
        <taxon>Eukaryota</taxon>
        <taxon>Fungi</taxon>
        <taxon>Dikarya</taxon>
        <taxon>Ascomycota</taxon>
        <taxon>Pezizomycotina</taxon>
        <taxon>Eurotiomycetes</taxon>
        <taxon>Eurotiomycetidae</taxon>
        <taxon>Onygenales</taxon>
        <taxon>Ajellomycetaceae</taxon>
        <taxon>Histoplasma</taxon>
    </lineage>
</organism>
<proteinExistence type="predicted"/>
<evidence type="ECO:0000313" key="1">
    <source>
        <dbReference type="EMBL" id="QSS63260.1"/>
    </source>
</evidence>
<protein>
    <submittedName>
        <fullName evidence="1">Uncharacterized protein</fullName>
    </submittedName>
</protein>
<reference evidence="1" key="1">
    <citation type="submission" date="2021-01" db="EMBL/GenBank/DDBJ databases">
        <title>Chromosome-level genome assembly of a human fungal pathogen reveals clustering of transcriptionally co-regulated genes.</title>
        <authorList>
            <person name="Voorhies M."/>
            <person name="Cohen S."/>
            <person name="Shea T.P."/>
            <person name="Petrus S."/>
            <person name="Munoz J.F."/>
            <person name="Poplawski S."/>
            <person name="Goldman W.E."/>
            <person name="Michael T."/>
            <person name="Cuomo C.A."/>
            <person name="Sil A."/>
            <person name="Beyhan S."/>
        </authorList>
    </citation>
    <scope>NUCLEOTIDE SEQUENCE</scope>
    <source>
        <strain evidence="1">WU24</strain>
    </source>
</reference>
<dbReference type="Proteomes" id="UP000663671">
    <property type="component" value="Chromosome 1"/>
</dbReference>
<name>A0A8A1MDJ8_AJECA</name>
<dbReference type="AlphaFoldDB" id="A0A8A1MDJ8"/>
<evidence type="ECO:0000313" key="2">
    <source>
        <dbReference type="Proteomes" id="UP000663671"/>
    </source>
</evidence>